<evidence type="ECO:0000313" key="7">
    <source>
        <dbReference type="Proteomes" id="UP000325797"/>
    </source>
</evidence>
<gene>
    <name evidence="6" type="ORF">FRZ61_16300</name>
</gene>
<dbReference type="KEGG" id="hadh:FRZ61_16300"/>
<dbReference type="SUPFAM" id="SSF46785">
    <property type="entry name" value="Winged helix' DNA-binding domain"/>
    <property type="match status" value="1"/>
</dbReference>
<accession>A0A5J6MWP9</accession>
<dbReference type="SUPFAM" id="SSF53850">
    <property type="entry name" value="Periplasmic binding protein-like II"/>
    <property type="match status" value="1"/>
</dbReference>
<dbReference type="PROSITE" id="PS50931">
    <property type="entry name" value="HTH_LYSR"/>
    <property type="match status" value="1"/>
</dbReference>
<reference evidence="6 7" key="1">
    <citation type="submission" date="2019-08" db="EMBL/GenBank/DDBJ databases">
        <title>Hyperibacter terrae gen. nov., sp. nov. and Hyperibacter viscosus sp. nov., two new members in the family Rhodospirillaceae isolated from the rhizosphere of Hypericum perforatum.</title>
        <authorList>
            <person name="Noviana Z."/>
        </authorList>
    </citation>
    <scope>NUCLEOTIDE SEQUENCE [LARGE SCALE GENOMIC DNA]</scope>
    <source>
        <strain evidence="6 7">R5959</strain>
    </source>
</reference>
<dbReference type="PRINTS" id="PR00039">
    <property type="entry name" value="HTHLYSR"/>
</dbReference>
<feature type="domain" description="HTH lysR-type" evidence="5">
    <location>
        <begin position="6"/>
        <end position="63"/>
    </location>
</feature>
<dbReference type="InterPro" id="IPR000847">
    <property type="entry name" value="LysR_HTH_N"/>
</dbReference>
<protein>
    <submittedName>
        <fullName evidence="6">LysR family transcriptional regulator</fullName>
    </submittedName>
</protein>
<dbReference type="PANTHER" id="PTHR30537">
    <property type="entry name" value="HTH-TYPE TRANSCRIPTIONAL REGULATOR"/>
    <property type="match status" value="1"/>
</dbReference>
<evidence type="ECO:0000313" key="6">
    <source>
        <dbReference type="EMBL" id="QEX21701.1"/>
    </source>
</evidence>
<comment type="similarity">
    <text evidence="1">Belongs to the LysR transcriptional regulatory family.</text>
</comment>
<dbReference type="AlphaFoldDB" id="A0A5J6MWP9"/>
<keyword evidence="7" id="KW-1185">Reference proteome</keyword>
<dbReference type="Pfam" id="PF00126">
    <property type="entry name" value="HTH_1"/>
    <property type="match status" value="1"/>
</dbReference>
<keyword evidence="3" id="KW-0238">DNA-binding</keyword>
<dbReference type="NCBIfam" id="NF008352">
    <property type="entry name" value="PRK11139.1"/>
    <property type="match status" value="1"/>
</dbReference>
<dbReference type="GO" id="GO:0043565">
    <property type="term" value="F:sequence-specific DNA binding"/>
    <property type="evidence" value="ECO:0007669"/>
    <property type="project" value="TreeGrafter"/>
</dbReference>
<dbReference type="InterPro" id="IPR005119">
    <property type="entry name" value="LysR_subst-bd"/>
</dbReference>
<organism evidence="6 7">
    <name type="scientific">Hypericibacter adhaerens</name>
    <dbReference type="NCBI Taxonomy" id="2602016"/>
    <lineage>
        <taxon>Bacteria</taxon>
        <taxon>Pseudomonadati</taxon>
        <taxon>Pseudomonadota</taxon>
        <taxon>Alphaproteobacteria</taxon>
        <taxon>Rhodospirillales</taxon>
        <taxon>Dongiaceae</taxon>
        <taxon>Hypericibacter</taxon>
    </lineage>
</organism>
<dbReference type="GO" id="GO:0003700">
    <property type="term" value="F:DNA-binding transcription factor activity"/>
    <property type="evidence" value="ECO:0007669"/>
    <property type="project" value="InterPro"/>
</dbReference>
<dbReference type="InterPro" id="IPR058163">
    <property type="entry name" value="LysR-type_TF_proteobact-type"/>
</dbReference>
<dbReference type="FunFam" id="3.40.190.10:FF:000017">
    <property type="entry name" value="Glycine cleavage system transcriptional activator"/>
    <property type="match status" value="1"/>
</dbReference>
<evidence type="ECO:0000256" key="4">
    <source>
        <dbReference type="ARBA" id="ARBA00023163"/>
    </source>
</evidence>
<dbReference type="RefSeq" id="WP_151116429.1">
    <property type="nucleotide sequence ID" value="NZ_CP042582.1"/>
</dbReference>
<dbReference type="InterPro" id="IPR036390">
    <property type="entry name" value="WH_DNA-bd_sf"/>
</dbReference>
<dbReference type="Proteomes" id="UP000325797">
    <property type="component" value="Chromosome"/>
</dbReference>
<dbReference type="EMBL" id="CP042582">
    <property type="protein sequence ID" value="QEX21701.1"/>
    <property type="molecule type" value="Genomic_DNA"/>
</dbReference>
<evidence type="ECO:0000256" key="1">
    <source>
        <dbReference type="ARBA" id="ARBA00009437"/>
    </source>
</evidence>
<dbReference type="PANTHER" id="PTHR30537:SF26">
    <property type="entry name" value="GLYCINE CLEAVAGE SYSTEM TRANSCRIPTIONAL ACTIVATOR"/>
    <property type="match status" value="1"/>
</dbReference>
<evidence type="ECO:0000256" key="3">
    <source>
        <dbReference type="ARBA" id="ARBA00023125"/>
    </source>
</evidence>
<proteinExistence type="inferred from homology"/>
<dbReference type="Gene3D" id="1.10.10.10">
    <property type="entry name" value="Winged helix-like DNA-binding domain superfamily/Winged helix DNA-binding domain"/>
    <property type="match status" value="1"/>
</dbReference>
<sequence length="318" mass="34902">MTSHLPGLGGLRGFEAAARHSSFTKAAAELGVTPAAVSHLVREIEDQLGVKLFSRSSRVVRLTPAGEILHQAATEAIQSVSRAVARLRDAAGRQRLMVTSSPSFAAKWLVPRLDRFLLQHPETDVRIEVSQRLIDFAREDIDIGIRFGDGVYPGLRADRLFHDTMFPVCSPKLLKGAHPLRHPRDLRRYTLIHVDWNAQGEIWPNWEMWLRAAGVHKEAGGARGIHFTQTDLAIQAAIDGQGVALGDSSLVADDLASGRLVRPFDLSLKGPSHFAYYLVCPASTAEQPLVKAFREWILAEAALMANPVAPNRAGKRPV</sequence>
<name>A0A5J6MWP9_9PROT</name>
<evidence type="ECO:0000259" key="5">
    <source>
        <dbReference type="PROSITE" id="PS50931"/>
    </source>
</evidence>
<evidence type="ECO:0000256" key="2">
    <source>
        <dbReference type="ARBA" id="ARBA00023015"/>
    </source>
</evidence>
<dbReference type="InterPro" id="IPR036388">
    <property type="entry name" value="WH-like_DNA-bd_sf"/>
</dbReference>
<dbReference type="Pfam" id="PF03466">
    <property type="entry name" value="LysR_substrate"/>
    <property type="match status" value="1"/>
</dbReference>
<dbReference type="Gene3D" id="3.40.190.10">
    <property type="entry name" value="Periplasmic binding protein-like II"/>
    <property type="match status" value="2"/>
</dbReference>
<keyword evidence="2" id="KW-0805">Transcription regulation</keyword>
<dbReference type="CDD" id="cd08432">
    <property type="entry name" value="PBP2_GcdR_TrpI_HvrB_AmpR_like"/>
    <property type="match status" value="1"/>
</dbReference>
<dbReference type="GO" id="GO:0006351">
    <property type="term" value="P:DNA-templated transcription"/>
    <property type="evidence" value="ECO:0007669"/>
    <property type="project" value="TreeGrafter"/>
</dbReference>
<keyword evidence="4" id="KW-0804">Transcription</keyword>
<dbReference type="OrthoDB" id="9794694at2"/>
<dbReference type="FunFam" id="1.10.10.10:FF:000001">
    <property type="entry name" value="LysR family transcriptional regulator"/>
    <property type="match status" value="1"/>
</dbReference>